<dbReference type="Pfam" id="PF03372">
    <property type="entry name" value="Exo_endo_phos"/>
    <property type="match status" value="1"/>
</dbReference>
<evidence type="ECO:0000313" key="6">
    <source>
        <dbReference type="Proteomes" id="UP000019849"/>
    </source>
</evidence>
<accession>A0A011UUX2</accession>
<reference evidence="5 7" key="2">
    <citation type="submission" date="2019-03" db="EMBL/GenBank/DDBJ databases">
        <title>Genomic Encyclopedia of Type Strains, Phase IV (KMG-IV): sequencing the most valuable type-strain genomes for metagenomic binning, comparative biology and taxonomic classification.</title>
        <authorList>
            <person name="Goeker M."/>
        </authorList>
    </citation>
    <scope>NUCLEOTIDE SEQUENCE [LARGE SCALE GENOMIC DNA]</scope>
    <source>
        <strain evidence="5 7">DSM 11603</strain>
    </source>
</reference>
<dbReference type="GO" id="GO:0004519">
    <property type="term" value="F:endonuclease activity"/>
    <property type="evidence" value="ECO:0007669"/>
    <property type="project" value="UniProtKB-KW"/>
</dbReference>
<name>A0A011UUX2_9HYPH</name>
<gene>
    <name evidence="4" type="ORF">BG36_07700</name>
    <name evidence="5" type="ORF">DES43_10524</name>
</gene>
<evidence type="ECO:0000313" key="7">
    <source>
        <dbReference type="Proteomes" id="UP000294958"/>
    </source>
</evidence>
<comment type="caution">
    <text evidence="4">The sequence shown here is derived from an EMBL/GenBank/DDBJ whole genome shotgun (WGS) entry which is preliminary data.</text>
</comment>
<feature type="transmembrane region" description="Helical" evidence="2">
    <location>
        <begin position="38"/>
        <end position="56"/>
    </location>
</feature>
<organism evidence="4 6">
    <name type="scientific">Aquamicrobium defluvii</name>
    <dbReference type="NCBI Taxonomy" id="69279"/>
    <lineage>
        <taxon>Bacteria</taxon>
        <taxon>Pseudomonadati</taxon>
        <taxon>Pseudomonadota</taxon>
        <taxon>Alphaproteobacteria</taxon>
        <taxon>Hyphomicrobiales</taxon>
        <taxon>Phyllobacteriaceae</taxon>
        <taxon>Aquamicrobium</taxon>
    </lineage>
</organism>
<dbReference type="STRING" id="69279.BG36_07700"/>
<evidence type="ECO:0000313" key="5">
    <source>
        <dbReference type="EMBL" id="TDR36359.1"/>
    </source>
</evidence>
<protein>
    <submittedName>
        <fullName evidence="4">AP endonuclease</fullName>
    </submittedName>
    <submittedName>
        <fullName evidence="5">Endonuclease/exonuclease/phosphatase (EEP) superfamily protein YafD</fullName>
    </submittedName>
</protein>
<dbReference type="InterPro" id="IPR036691">
    <property type="entry name" value="Endo/exonu/phosph_ase_sf"/>
</dbReference>
<sequence>MTSKLRSLLLPGMIGASLALLLGFFGDFHPAFDSFAHFRVHLAFLTVVLAIALLFTPNRLLSLSALVFALSALSSVTGVMHLPFAINAKAFPARPGDRAVYRLLELNLRHDNATPEKVLSLIGRVQPDVLSLSEVSPSWKEKLKLLDGAYPYSSFCTYADTRYGVAVLSRRPFVEGGKPACHPLVSLTMASVDFSGSTVDIAALHLGWPWPLPQFRQISQMSGPLSTLADNAILAGDLNAAPWSAAASRLAAAGGLNLVASPGPTWIDRRLPMAFLFAGLPIDNVFVRGNVVVHSIERLEAVGSDHVPILVEFSVQPESEKPDGEQESATVSLERRRG</sequence>
<keyword evidence="7" id="KW-1185">Reference proteome</keyword>
<dbReference type="eggNOG" id="COG3021">
    <property type="taxonomic scope" value="Bacteria"/>
</dbReference>
<dbReference type="InterPro" id="IPR005135">
    <property type="entry name" value="Endo/exonuclease/phosphatase"/>
</dbReference>
<dbReference type="Proteomes" id="UP000294958">
    <property type="component" value="Unassembled WGS sequence"/>
</dbReference>
<dbReference type="HOGENOM" id="CLU_052333_0_1_5"/>
<dbReference type="EMBL" id="SNZF01000005">
    <property type="protein sequence ID" value="TDR36359.1"/>
    <property type="molecule type" value="Genomic_DNA"/>
</dbReference>
<keyword evidence="2" id="KW-1133">Transmembrane helix</keyword>
<proteinExistence type="predicted"/>
<evidence type="ECO:0000259" key="3">
    <source>
        <dbReference type="Pfam" id="PF03372"/>
    </source>
</evidence>
<keyword evidence="5" id="KW-0269">Exonuclease</keyword>
<dbReference type="PATRIC" id="fig|69279.3.peg.444"/>
<feature type="transmembrane region" description="Helical" evidence="2">
    <location>
        <begin position="63"/>
        <end position="84"/>
    </location>
</feature>
<evidence type="ECO:0000313" key="4">
    <source>
        <dbReference type="EMBL" id="EXL10041.1"/>
    </source>
</evidence>
<dbReference type="RefSeq" id="WP_035022948.1">
    <property type="nucleotide sequence ID" value="NZ_KK073878.1"/>
</dbReference>
<keyword evidence="5" id="KW-0540">Nuclease</keyword>
<feature type="region of interest" description="Disordered" evidence="1">
    <location>
        <begin position="315"/>
        <end position="338"/>
    </location>
</feature>
<keyword evidence="2" id="KW-0472">Membrane</keyword>
<evidence type="ECO:0000256" key="2">
    <source>
        <dbReference type="SAM" id="Phobius"/>
    </source>
</evidence>
<dbReference type="AlphaFoldDB" id="A0A011UUX2"/>
<feature type="domain" description="Endonuclease/exonuclease/phosphatase" evidence="3">
    <location>
        <begin position="106"/>
        <end position="306"/>
    </location>
</feature>
<keyword evidence="2" id="KW-0812">Transmembrane</keyword>
<feature type="transmembrane region" description="Helical" evidence="2">
    <location>
        <begin position="7"/>
        <end position="26"/>
    </location>
</feature>
<reference evidence="4 6" key="1">
    <citation type="submission" date="2014-02" db="EMBL/GenBank/DDBJ databases">
        <title>Aquamicrobium defluvii Genome sequencing.</title>
        <authorList>
            <person name="Wang X."/>
        </authorList>
    </citation>
    <scope>NUCLEOTIDE SEQUENCE [LARGE SCALE GENOMIC DNA]</scope>
    <source>
        <strain evidence="4 6">W13Z1</strain>
    </source>
</reference>
<keyword evidence="4" id="KW-0255">Endonuclease</keyword>
<dbReference type="EMBL" id="JENY01000002">
    <property type="protein sequence ID" value="EXL10041.1"/>
    <property type="molecule type" value="Genomic_DNA"/>
</dbReference>
<evidence type="ECO:0000256" key="1">
    <source>
        <dbReference type="SAM" id="MobiDB-lite"/>
    </source>
</evidence>
<dbReference type="Gene3D" id="3.60.10.10">
    <property type="entry name" value="Endonuclease/exonuclease/phosphatase"/>
    <property type="match status" value="1"/>
</dbReference>
<dbReference type="GO" id="GO:0004527">
    <property type="term" value="F:exonuclease activity"/>
    <property type="evidence" value="ECO:0007669"/>
    <property type="project" value="UniProtKB-KW"/>
</dbReference>
<keyword evidence="5" id="KW-0378">Hydrolase</keyword>
<dbReference type="Proteomes" id="UP000019849">
    <property type="component" value="Unassembled WGS sequence"/>
</dbReference>
<dbReference type="SUPFAM" id="SSF56219">
    <property type="entry name" value="DNase I-like"/>
    <property type="match status" value="1"/>
</dbReference>